<proteinExistence type="predicted"/>
<comment type="caution">
    <text evidence="1">The sequence shown here is derived from an EMBL/GenBank/DDBJ whole genome shotgun (WGS) entry which is preliminary data.</text>
</comment>
<dbReference type="EMBL" id="ASHM01224875">
    <property type="protein sequence ID" value="PNX68282.1"/>
    <property type="molecule type" value="Genomic_DNA"/>
</dbReference>
<dbReference type="Proteomes" id="UP000236291">
    <property type="component" value="Unassembled WGS sequence"/>
</dbReference>
<evidence type="ECO:0000313" key="1">
    <source>
        <dbReference type="EMBL" id="PNX68282.1"/>
    </source>
</evidence>
<dbReference type="AlphaFoldDB" id="A0A2K3KPT8"/>
<evidence type="ECO:0000313" key="2">
    <source>
        <dbReference type="Proteomes" id="UP000236291"/>
    </source>
</evidence>
<reference evidence="1 2" key="1">
    <citation type="journal article" date="2014" name="Am. J. Bot.">
        <title>Genome assembly and annotation for red clover (Trifolium pratense; Fabaceae).</title>
        <authorList>
            <person name="Istvanek J."/>
            <person name="Jaros M."/>
            <person name="Krenek A."/>
            <person name="Repkova J."/>
        </authorList>
    </citation>
    <scope>NUCLEOTIDE SEQUENCE [LARGE SCALE GENOMIC DNA]</scope>
    <source>
        <strain evidence="2">cv. Tatra</strain>
        <tissue evidence="1">Young leaves</tissue>
    </source>
</reference>
<feature type="non-terminal residue" evidence="1">
    <location>
        <position position="54"/>
    </location>
</feature>
<sequence>MPNVSTTSEQLRVSEQSVEENLEVVDLHFDEVMAEIFVIDDLADDDWRKPIVNY</sequence>
<accession>A0A2K3KPT8</accession>
<protein>
    <submittedName>
        <fullName evidence="1">Uncharacterized protein</fullName>
    </submittedName>
</protein>
<organism evidence="1 2">
    <name type="scientific">Trifolium pratense</name>
    <name type="common">Red clover</name>
    <dbReference type="NCBI Taxonomy" id="57577"/>
    <lineage>
        <taxon>Eukaryota</taxon>
        <taxon>Viridiplantae</taxon>
        <taxon>Streptophyta</taxon>
        <taxon>Embryophyta</taxon>
        <taxon>Tracheophyta</taxon>
        <taxon>Spermatophyta</taxon>
        <taxon>Magnoliopsida</taxon>
        <taxon>eudicotyledons</taxon>
        <taxon>Gunneridae</taxon>
        <taxon>Pentapetalae</taxon>
        <taxon>rosids</taxon>
        <taxon>fabids</taxon>
        <taxon>Fabales</taxon>
        <taxon>Fabaceae</taxon>
        <taxon>Papilionoideae</taxon>
        <taxon>50 kb inversion clade</taxon>
        <taxon>NPAAA clade</taxon>
        <taxon>Hologalegina</taxon>
        <taxon>IRL clade</taxon>
        <taxon>Trifolieae</taxon>
        <taxon>Trifolium</taxon>
    </lineage>
</organism>
<reference evidence="1 2" key="2">
    <citation type="journal article" date="2017" name="Front. Plant Sci.">
        <title>Gene Classification and Mining of Molecular Markers Useful in Red Clover (Trifolium pratense) Breeding.</title>
        <authorList>
            <person name="Istvanek J."/>
            <person name="Dluhosova J."/>
            <person name="Dluhos P."/>
            <person name="Patkova L."/>
            <person name="Nedelnik J."/>
            <person name="Repkova J."/>
        </authorList>
    </citation>
    <scope>NUCLEOTIDE SEQUENCE [LARGE SCALE GENOMIC DNA]</scope>
    <source>
        <strain evidence="2">cv. Tatra</strain>
        <tissue evidence="1">Young leaves</tissue>
    </source>
</reference>
<gene>
    <name evidence="1" type="ORF">L195_g063910</name>
</gene>
<name>A0A2K3KPT8_TRIPR</name>